<dbReference type="EMBL" id="JABANM010005482">
    <property type="protein sequence ID" value="KAF4747542.1"/>
    <property type="molecule type" value="Genomic_DNA"/>
</dbReference>
<gene>
    <name evidence="2" type="ORF">FOZ62_007868</name>
</gene>
<proteinExistence type="predicted"/>
<evidence type="ECO:0000313" key="2">
    <source>
        <dbReference type="EMBL" id="KAF4747542.1"/>
    </source>
</evidence>
<dbReference type="AlphaFoldDB" id="A0A7J6TSG1"/>
<feature type="non-terminal residue" evidence="2">
    <location>
        <position position="275"/>
    </location>
</feature>
<feature type="region of interest" description="Disordered" evidence="1">
    <location>
        <begin position="251"/>
        <end position="275"/>
    </location>
</feature>
<reference evidence="2 3" key="1">
    <citation type="submission" date="2020-04" db="EMBL/GenBank/DDBJ databases">
        <title>Perkinsus olseni comparative genomics.</title>
        <authorList>
            <person name="Bogema D.R."/>
        </authorList>
    </citation>
    <scope>NUCLEOTIDE SEQUENCE [LARGE SCALE GENOMIC DNA]</scope>
    <source>
        <strain evidence="2">ATCC PRA-205</strain>
    </source>
</reference>
<name>A0A7J6TSG1_PEROL</name>
<organism evidence="2 3">
    <name type="scientific">Perkinsus olseni</name>
    <name type="common">Perkinsus atlanticus</name>
    <dbReference type="NCBI Taxonomy" id="32597"/>
    <lineage>
        <taxon>Eukaryota</taxon>
        <taxon>Sar</taxon>
        <taxon>Alveolata</taxon>
        <taxon>Perkinsozoa</taxon>
        <taxon>Perkinsea</taxon>
        <taxon>Perkinsida</taxon>
        <taxon>Perkinsidae</taxon>
        <taxon>Perkinsus</taxon>
    </lineage>
</organism>
<accession>A0A7J6TSG1</accession>
<dbReference type="Proteomes" id="UP000574390">
    <property type="component" value="Unassembled WGS sequence"/>
</dbReference>
<sequence length="275" mass="30049">MCPGGNEYLWLNMGRCRICRLGALFGWCVQLYFFESITFPGERELEELERISSAHLLKVEEPIINFCIKMGVPELEHDGGDLRTTCYNCGVSLLKDEGHIRCKGKDYCGTCFAASDTHRQEPYLVIPPLNFVPSRDSQCSQDTLIPAENDPSSAGTPPDASIWTVAVTLALLDAVAKVGVGSWDDVLARMHQAGAGSSKEITPTQCRSWFMLLYSTWEASSPTGKAAKDSIAGQVLEADGHCSVMNPMADHEGPVVDSVLGKRKRDASSTNDLDK</sequence>
<evidence type="ECO:0000256" key="1">
    <source>
        <dbReference type="SAM" id="MobiDB-lite"/>
    </source>
</evidence>
<evidence type="ECO:0000313" key="3">
    <source>
        <dbReference type="Proteomes" id="UP000574390"/>
    </source>
</evidence>
<protein>
    <submittedName>
        <fullName evidence="2">Uncharacterized protein</fullName>
    </submittedName>
</protein>
<comment type="caution">
    <text evidence="2">The sequence shown here is derived from an EMBL/GenBank/DDBJ whole genome shotgun (WGS) entry which is preliminary data.</text>
</comment>